<dbReference type="Gene3D" id="3.20.20.30">
    <property type="entry name" value="Luciferase-like domain"/>
    <property type="match status" value="2"/>
</dbReference>
<protein>
    <submittedName>
        <fullName evidence="2">Luciferase-like monooxygenase</fullName>
    </submittedName>
</protein>
<reference evidence="3" key="1">
    <citation type="submission" date="2016-10" db="EMBL/GenBank/DDBJ databases">
        <authorList>
            <person name="Varghese N."/>
            <person name="Submissions S."/>
        </authorList>
    </citation>
    <scope>NUCLEOTIDE SEQUENCE [LARGE SCALE GENOMIC DNA]</scope>
    <source>
        <strain evidence="3">DSM 44260</strain>
    </source>
</reference>
<organism evidence="2 3">
    <name type="scientific">Actinokineospora terrae</name>
    <dbReference type="NCBI Taxonomy" id="155974"/>
    <lineage>
        <taxon>Bacteria</taxon>
        <taxon>Bacillati</taxon>
        <taxon>Actinomycetota</taxon>
        <taxon>Actinomycetes</taxon>
        <taxon>Pseudonocardiales</taxon>
        <taxon>Pseudonocardiaceae</taxon>
        <taxon>Actinokineospora</taxon>
    </lineage>
</organism>
<dbReference type="PANTHER" id="PTHR30011:SF32">
    <property type="entry name" value="CONSERVED PROTEIN"/>
    <property type="match status" value="1"/>
</dbReference>
<feature type="domain" description="Luciferase-like" evidence="1">
    <location>
        <begin position="15"/>
        <end position="122"/>
    </location>
</feature>
<evidence type="ECO:0000313" key="3">
    <source>
        <dbReference type="Proteomes" id="UP000199051"/>
    </source>
</evidence>
<keyword evidence="3" id="KW-1185">Reference proteome</keyword>
<dbReference type="InterPro" id="IPR011251">
    <property type="entry name" value="Luciferase-like_dom"/>
</dbReference>
<dbReference type="EMBL" id="FOGI01000001">
    <property type="protein sequence ID" value="SER05683.1"/>
    <property type="molecule type" value="Genomic_DNA"/>
</dbReference>
<dbReference type="RefSeq" id="WP_177215383.1">
    <property type="nucleotide sequence ID" value="NZ_FOGI01000001.1"/>
</dbReference>
<evidence type="ECO:0000259" key="1">
    <source>
        <dbReference type="Pfam" id="PF00296"/>
    </source>
</evidence>
<name>A0A1H9L3V8_9PSEU</name>
<dbReference type="GO" id="GO:0004497">
    <property type="term" value="F:monooxygenase activity"/>
    <property type="evidence" value="ECO:0007669"/>
    <property type="project" value="UniProtKB-KW"/>
</dbReference>
<dbReference type="STRING" id="155974.SAMN04487818_101427"/>
<keyword evidence="2" id="KW-0560">Oxidoreductase</keyword>
<dbReference type="Proteomes" id="UP000199051">
    <property type="component" value="Unassembled WGS sequence"/>
</dbReference>
<dbReference type="SUPFAM" id="SSF51679">
    <property type="entry name" value="Bacterial luciferase-like"/>
    <property type="match status" value="1"/>
</dbReference>
<proteinExistence type="predicted"/>
<dbReference type="GO" id="GO:0016705">
    <property type="term" value="F:oxidoreductase activity, acting on paired donors, with incorporation or reduction of molecular oxygen"/>
    <property type="evidence" value="ECO:0007669"/>
    <property type="project" value="InterPro"/>
</dbReference>
<dbReference type="InterPro" id="IPR051260">
    <property type="entry name" value="Diverse_substr_monoxygenases"/>
</dbReference>
<evidence type="ECO:0000313" key="2">
    <source>
        <dbReference type="EMBL" id="SER05683.1"/>
    </source>
</evidence>
<dbReference type="InterPro" id="IPR036661">
    <property type="entry name" value="Luciferase-like_sf"/>
</dbReference>
<dbReference type="PANTHER" id="PTHR30011">
    <property type="entry name" value="ALKANESULFONATE MONOOXYGENASE-RELATED"/>
    <property type="match status" value="1"/>
</dbReference>
<dbReference type="AlphaFoldDB" id="A0A1H9L3V8"/>
<sequence length="266" mass="27612">MKVGIGLPNTVPARDGGTLLDWARRAEAAGLATLAVLDRLRYDSVDPFIALTAAAAVTERIGLATMIAIGPLRSPGVLAKQAQSVHEVSGGRFTLGLGIGARHDDYAAAGVDPSTRGAALSTQLAALRADGESSMDILVGGSSGSALARMARYADGYAHGGGPPRAFASAATKARAAWYDHGRSGQPVLWGQGYLAVSDPDRGRDYLSDYYAFTGPFADKIAAGALTSVRAIKDYIRGYADAGCDELILFPTTLDVADIDRLAEAI</sequence>
<dbReference type="Pfam" id="PF00296">
    <property type="entry name" value="Bac_luciferase"/>
    <property type="match status" value="1"/>
</dbReference>
<keyword evidence="2" id="KW-0503">Monooxygenase</keyword>
<gene>
    <name evidence="2" type="ORF">SAMN04487818_101427</name>
</gene>
<accession>A0A1H9L3V8</accession>